<sequence>MTTLLAPETKQITASLAVRVVSPILSDSRIEFVNWALTDEGLDPETHLFEISDKKRTSTRLSTEGAEEEKTEKSEEKTTENEKMDVAAISAVNEAKCDKIPEKLESKKPVEEKKETPKPKDVKNEKENIAETDNVQKAAKTNIIAKKAAVEEENDGHESPIRLTLDDETLHDVESETAADEKSTIEKETGKSNEMERTFELWTLIQEMSCRIAQGTKKLYGVCPYSVIQVLLTFTIKISLEDEEQEQKKIQ</sequence>
<organism evidence="2 3">
    <name type="scientific">Molorchus minor</name>
    <dbReference type="NCBI Taxonomy" id="1323400"/>
    <lineage>
        <taxon>Eukaryota</taxon>
        <taxon>Metazoa</taxon>
        <taxon>Ecdysozoa</taxon>
        <taxon>Arthropoda</taxon>
        <taxon>Hexapoda</taxon>
        <taxon>Insecta</taxon>
        <taxon>Pterygota</taxon>
        <taxon>Neoptera</taxon>
        <taxon>Endopterygota</taxon>
        <taxon>Coleoptera</taxon>
        <taxon>Polyphaga</taxon>
        <taxon>Cucujiformia</taxon>
        <taxon>Chrysomeloidea</taxon>
        <taxon>Cerambycidae</taxon>
        <taxon>Lamiinae</taxon>
        <taxon>Monochamini</taxon>
        <taxon>Molorchus</taxon>
    </lineage>
</organism>
<evidence type="ECO:0000313" key="3">
    <source>
        <dbReference type="Proteomes" id="UP001162164"/>
    </source>
</evidence>
<feature type="compositionally biased region" description="Basic and acidic residues" evidence="1">
    <location>
        <begin position="100"/>
        <end position="129"/>
    </location>
</feature>
<feature type="compositionally biased region" description="Basic and acidic residues" evidence="1">
    <location>
        <begin position="68"/>
        <end position="85"/>
    </location>
</feature>
<gene>
    <name evidence="2" type="ORF">NQ317_013177</name>
</gene>
<name>A0ABQ9J9E6_9CUCU</name>
<dbReference type="EMBL" id="JAPWTJ010001022">
    <property type="protein sequence ID" value="KAJ8974288.1"/>
    <property type="molecule type" value="Genomic_DNA"/>
</dbReference>
<evidence type="ECO:0000256" key="1">
    <source>
        <dbReference type="SAM" id="MobiDB-lite"/>
    </source>
</evidence>
<accession>A0ABQ9J9E6</accession>
<protein>
    <submittedName>
        <fullName evidence="2">Uncharacterized protein</fullName>
    </submittedName>
</protein>
<reference evidence="2" key="1">
    <citation type="journal article" date="2023" name="Insect Mol. Biol.">
        <title>Genome sequencing provides insights into the evolution of gene families encoding plant cell wall-degrading enzymes in longhorned beetles.</title>
        <authorList>
            <person name="Shin N.R."/>
            <person name="Okamura Y."/>
            <person name="Kirsch R."/>
            <person name="Pauchet Y."/>
        </authorList>
    </citation>
    <scope>NUCLEOTIDE SEQUENCE</scope>
    <source>
        <strain evidence="2">MMC_N1</strain>
    </source>
</reference>
<keyword evidence="3" id="KW-1185">Reference proteome</keyword>
<comment type="caution">
    <text evidence="2">The sequence shown here is derived from an EMBL/GenBank/DDBJ whole genome shotgun (WGS) entry which is preliminary data.</text>
</comment>
<feature type="region of interest" description="Disordered" evidence="1">
    <location>
        <begin position="100"/>
        <end position="131"/>
    </location>
</feature>
<feature type="region of interest" description="Disordered" evidence="1">
    <location>
        <begin position="52"/>
        <end position="85"/>
    </location>
</feature>
<proteinExistence type="predicted"/>
<evidence type="ECO:0000313" key="2">
    <source>
        <dbReference type="EMBL" id="KAJ8974288.1"/>
    </source>
</evidence>
<feature type="region of interest" description="Disordered" evidence="1">
    <location>
        <begin position="173"/>
        <end position="192"/>
    </location>
</feature>
<dbReference type="Proteomes" id="UP001162164">
    <property type="component" value="Unassembled WGS sequence"/>
</dbReference>